<feature type="region of interest" description="Disordered" evidence="2">
    <location>
        <begin position="73"/>
        <end position="136"/>
    </location>
</feature>
<sequence length="185" mass="21159">MAKWSNIRDSFLRSLRTKSGQAAKKKYIYSDYLQFLLKVANKDDTESNFSQVATEDDSIKLEELTEPEISLKYPSKSASLFHSEPSTSTSTPSTSRSSSNKHRPKSKRQSDDIEREMPSEPKKGKQSDEACSGKHPRSDQEILLLSFLPYLRDMCETELMDFQMEVLSIVKNIKQRRVSNPRPSS</sequence>
<dbReference type="GO" id="GO:0005634">
    <property type="term" value="C:nucleus"/>
    <property type="evidence" value="ECO:0007669"/>
    <property type="project" value="UniProtKB-SubCell"/>
</dbReference>
<accession>A0A834M8U6</accession>
<keyword evidence="1" id="KW-0539">Nucleus</keyword>
<protein>
    <recommendedName>
        <fullName evidence="3">BESS domain-containing protein</fullName>
    </recommendedName>
</protein>
<dbReference type="PROSITE" id="PS51031">
    <property type="entry name" value="BESS"/>
    <property type="match status" value="1"/>
</dbReference>
<proteinExistence type="predicted"/>
<dbReference type="GO" id="GO:0003677">
    <property type="term" value="F:DNA binding"/>
    <property type="evidence" value="ECO:0007669"/>
    <property type="project" value="InterPro"/>
</dbReference>
<feature type="compositionally biased region" description="Low complexity" evidence="2">
    <location>
        <begin position="83"/>
        <end position="98"/>
    </location>
</feature>
<keyword evidence="5" id="KW-1185">Reference proteome</keyword>
<comment type="caution">
    <text evidence="4">The sequence shown here is derived from an EMBL/GenBank/DDBJ whole genome shotgun (WGS) entry which is preliminary data.</text>
</comment>
<evidence type="ECO:0000256" key="2">
    <source>
        <dbReference type="SAM" id="MobiDB-lite"/>
    </source>
</evidence>
<dbReference type="AlphaFoldDB" id="A0A834M8U6"/>
<evidence type="ECO:0000313" key="4">
    <source>
        <dbReference type="EMBL" id="KAF7274978.1"/>
    </source>
</evidence>
<gene>
    <name evidence="4" type="ORF">GWI33_012305</name>
</gene>
<feature type="domain" description="BESS" evidence="3">
    <location>
        <begin position="137"/>
        <end position="176"/>
    </location>
</feature>
<dbReference type="EMBL" id="JAACXV010011679">
    <property type="protein sequence ID" value="KAF7274978.1"/>
    <property type="molecule type" value="Genomic_DNA"/>
</dbReference>
<name>A0A834M8U6_RHYFE</name>
<organism evidence="4 5">
    <name type="scientific">Rhynchophorus ferrugineus</name>
    <name type="common">Red palm weevil</name>
    <name type="synonym">Curculio ferrugineus</name>
    <dbReference type="NCBI Taxonomy" id="354439"/>
    <lineage>
        <taxon>Eukaryota</taxon>
        <taxon>Metazoa</taxon>
        <taxon>Ecdysozoa</taxon>
        <taxon>Arthropoda</taxon>
        <taxon>Hexapoda</taxon>
        <taxon>Insecta</taxon>
        <taxon>Pterygota</taxon>
        <taxon>Neoptera</taxon>
        <taxon>Endopterygota</taxon>
        <taxon>Coleoptera</taxon>
        <taxon>Polyphaga</taxon>
        <taxon>Cucujiformia</taxon>
        <taxon>Curculionidae</taxon>
        <taxon>Dryophthorinae</taxon>
        <taxon>Rhynchophorus</taxon>
    </lineage>
</organism>
<evidence type="ECO:0000313" key="5">
    <source>
        <dbReference type="Proteomes" id="UP000625711"/>
    </source>
</evidence>
<dbReference type="OrthoDB" id="8038273at2759"/>
<dbReference type="Proteomes" id="UP000625711">
    <property type="component" value="Unassembled WGS sequence"/>
</dbReference>
<comment type="subcellular location">
    <subcellularLocation>
        <location evidence="1">Nucleus</location>
    </subcellularLocation>
</comment>
<feature type="compositionally biased region" description="Basic and acidic residues" evidence="2">
    <location>
        <begin position="108"/>
        <end position="136"/>
    </location>
</feature>
<evidence type="ECO:0000256" key="1">
    <source>
        <dbReference type="PROSITE-ProRule" id="PRU00371"/>
    </source>
</evidence>
<evidence type="ECO:0000259" key="3">
    <source>
        <dbReference type="PROSITE" id="PS51031"/>
    </source>
</evidence>
<dbReference type="InterPro" id="IPR004210">
    <property type="entry name" value="BESS_motif"/>
</dbReference>
<reference evidence="4" key="1">
    <citation type="submission" date="2020-08" db="EMBL/GenBank/DDBJ databases">
        <title>Genome sequencing and assembly of the red palm weevil Rhynchophorus ferrugineus.</title>
        <authorList>
            <person name="Dias G.B."/>
            <person name="Bergman C.M."/>
            <person name="Manee M."/>
        </authorList>
    </citation>
    <scope>NUCLEOTIDE SEQUENCE</scope>
    <source>
        <strain evidence="4">AA-2017</strain>
        <tissue evidence="4">Whole larva</tissue>
    </source>
</reference>